<keyword evidence="2" id="KW-1185">Reference proteome</keyword>
<dbReference type="EMBL" id="KN832993">
    <property type="protein sequence ID" value="KIM82871.1"/>
    <property type="molecule type" value="Genomic_DNA"/>
</dbReference>
<protein>
    <submittedName>
        <fullName evidence="1">Uncharacterized protein</fullName>
    </submittedName>
</protein>
<dbReference type="HOGENOM" id="CLU_038183_0_0_1"/>
<name>A0A0C3FWN6_PILCF</name>
<organism evidence="1 2">
    <name type="scientific">Piloderma croceum (strain F 1598)</name>
    <dbReference type="NCBI Taxonomy" id="765440"/>
    <lineage>
        <taxon>Eukaryota</taxon>
        <taxon>Fungi</taxon>
        <taxon>Dikarya</taxon>
        <taxon>Basidiomycota</taxon>
        <taxon>Agaricomycotina</taxon>
        <taxon>Agaricomycetes</taxon>
        <taxon>Agaricomycetidae</taxon>
        <taxon>Atheliales</taxon>
        <taxon>Atheliaceae</taxon>
        <taxon>Piloderma</taxon>
    </lineage>
</organism>
<dbReference type="AlphaFoldDB" id="A0A0C3FWN6"/>
<dbReference type="Proteomes" id="UP000054166">
    <property type="component" value="Unassembled WGS sequence"/>
</dbReference>
<evidence type="ECO:0000313" key="1">
    <source>
        <dbReference type="EMBL" id="KIM82871.1"/>
    </source>
</evidence>
<evidence type="ECO:0000313" key="2">
    <source>
        <dbReference type="Proteomes" id="UP000054166"/>
    </source>
</evidence>
<proteinExistence type="predicted"/>
<gene>
    <name evidence="1" type="ORF">PILCRDRAFT_459797</name>
</gene>
<sequence length="443" mass="48993">MQALARGPTVEKVFLSTLMTTCMSSVDELTDSLYRNRTAAKISSSEDMLVLPSVLSFIASIATQSDQGCETILEAGVLDMLLHIYIVFTTLSDTAPQDAYLKEALHGACRLILGILDQSPQRQRTAVFNHPVCILWTDCHSNPPGYAVETNIQDRSAAWRRADRSNVMRRVLAIYRFKNDAVDLCADIIELANAQFYDVEVVDLSFLVMLKQIISNKAEPLISVLANSSHESTVRVFSGLIRLWLECTGLQINNEVHTQSMAPTSLDYVTMPQVETVHKPFCNQEREALMVQIMNTDTALYHMLRFATETAKQNDTVRLGVLDGGSLALVLMAFANIEFRLSSLVSVPRKEEIPKGTKSGRRSNVDAQASEPISLAAINAEAAALSIFVHSPKFNDSWQGKRLGTRLSLCSSLVNSLLGRDSVADEGYEVTRALFRKIVTVDL</sequence>
<accession>A0A0C3FWN6</accession>
<dbReference type="InParanoid" id="A0A0C3FWN6"/>
<reference evidence="2" key="2">
    <citation type="submission" date="2015-01" db="EMBL/GenBank/DDBJ databases">
        <title>Evolutionary Origins and Diversification of the Mycorrhizal Mutualists.</title>
        <authorList>
            <consortium name="DOE Joint Genome Institute"/>
            <consortium name="Mycorrhizal Genomics Consortium"/>
            <person name="Kohler A."/>
            <person name="Kuo A."/>
            <person name="Nagy L.G."/>
            <person name="Floudas D."/>
            <person name="Copeland A."/>
            <person name="Barry K.W."/>
            <person name="Cichocki N."/>
            <person name="Veneault-Fourrey C."/>
            <person name="LaButti K."/>
            <person name="Lindquist E.A."/>
            <person name="Lipzen A."/>
            <person name="Lundell T."/>
            <person name="Morin E."/>
            <person name="Murat C."/>
            <person name="Riley R."/>
            <person name="Ohm R."/>
            <person name="Sun H."/>
            <person name="Tunlid A."/>
            <person name="Henrissat B."/>
            <person name="Grigoriev I.V."/>
            <person name="Hibbett D.S."/>
            <person name="Martin F."/>
        </authorList>
    </citation>
    <scope>NUCLEOTIDE SEQUENCE [LARGE SCALE GENOMIC DNA]</scope>
    <source>
        <strain evidence="2">F 1598</strain>
    </source>
</reference>
<reference evidence="1 2" key="1">
    <citation type="submission" date="2014-04" db="EMBL/GenBank/DDBJ databases">
        <authorList>
            <consortium name="DOE Joint Genome Institute"/>
            <person name="Kuo A."/>
            <person name="Tarkka M."/>
            <person name="Buscot F."/>
            <person name="Kohler A."/>
            <person name="Nagy L.G."/>
            <person name="Floudas D."/>
            <person name="Copeland A."/>
            <person name="Barry K.W."/>
            <person name="Cichocki N."/>
            <person name="Veneault-Fourrey C."/>
            <person name="LaButti K."/>
            <person name="Lindquist E.A."/>
            <person name="Lipzen A."/>
            <person name="Lundell T."/>
            <person name="Morin E."/>
            <person name="Murat C."/>
            <person name="Sun H."/>
            <person name="Tunlid A."/>
            <person name="Henrissat B."/>
            <person name="Grigoriev I.V."/>
            <person name="Hibbett D.S."/>
            <person name="Martin F."/>
            <person name="Nordberg H.P."/>
            <person name="Cantor M.N."/>
            <person name="Hua S.X."/>
        </authorList>
    </citation>
    <scope>NUCLEOTIDE SEQUENCE [LARGE SCALE GENOMIC DNA]</scope>
    <source>
        <strain evidence="1 2">F 1598</strain>
    </source>
</reference>